<keyword evidence="3" id="KW-1185">Reference proteome</keyword>
<proteinExistence type="predicted"/>
<evidence type="ECO:0000313" key="3">
    <source>
        <dbReference type="Proteomes" id="UP000198896"/>
    </source>
</evidence>
<feature type="region of interest" description="Disordered" evidence="1">
    <location>
        <begin position="172"/>
        <end position="194"/>
    </location>
</feature>
<feature type="compositionally biased region" description="Basic and acidic residues" evidence="1">
    <location>
        <begin position="172"/>
        <end position="183"/>
    </location>
</feature>
<name>A0A1I2DEA0_9FIRM</name>
<protein>
    <submittedName>
        <fullName evidence="2">Uncharacterized protein</fullName>
    </submittedName>
</protein>
<dbReference type="Proteomes" id="UP000198896">
    <property type="component" value="Unassembled WGS sequence"/>
</dbReference>
<dbReference type="AlphaFoldDB" id="A0A1I2DEA0"/>
<reference evidence="2 3" key="1">
    <citation type="submission" date="2016-10" db="EMBL/GenBank/DDBJ databases">
        <authorList>
            <person name="de Groot N.N."/>
        </authorList>
    </citation>
    <scope>NUCLEOTIDE SEQUENCE [LARGE SCALE GENOMIC DNA]</scope>
    <source>
        <strain evidence="2 3">DSM 9236</strain>
    </source>
</reference>
<dbReference type="EMBL" id="FONL01000019">
    <property type="protein sequence ID" value="SFE78270.1"/>
    <property type="molecule type" value="Genomic_DNA"/>
</dbReference>
<organism evidence="2 3">
    <name type="scientific">Succiniclasticum ruminis DSM 9236</name>
    <dbReference type="NCBI Taxonomy" id="1123323"/>
    <lineage>
        <taxon>Bacteria</taxon>
        <taxon>Bacillati</taxon>
        <taxon>Bacillota</taxon>
        <taxon>Negativicutes</taxon>
        <taxon>Acidaminococcales</taxon>
        <taxon>Acidaminococcaceae</taxon>
        <taxon>Succiniclasticum</taxon>
    </lineage>
</organism>
<accession>A0A1I2DEA0</accession>
<gene>
    <name evidence="2" type="ORF">SAMN05216245_11919</name>
</gene>
<sequence>MLSNEGIRVATASMDSFYTLRGNAFCGVESASPERSSYHFMENQNAQVTNDLLNITAIMMKDPEGASVLGVWHCMEAIAAARPDNAVCLVPGVPMSVPEIASCFHFPVTLVEKAVAWLQTLGRLTLTGGLLQFTGCQKKTAEGLTPRDEARQKRIREQTRLRVAKCRELKKEKEKAEGAHETVVEDAPAENASPDVEESKMLQTAGVVMQNVTTCVTPDVTRFVTHDVTQNVTGVVTQHVTQNGITDININNNNNKYALYADMLISHKPVRKYQRILDAWNKLPLRKFTGLVPLLQKKLQYLLERYGEETIVKTVERIGSSDFLLGKKAGRTWTVTLGWLLEPGNFAKVLAGNYFDKPNAGGADWQPGERCPFYLPGEGTEAFTPEEEKQAVRNLFLPTTPAQKKAARLLGLGDRGCAA</sequence>
<evidence type="ECO:0000313" key="2">
    <source>
        <dbReference type="EMBL" id="SFE78270.1"/>
    </source>
</evidence>
<evidence type="ECO:0000256" key="1">
    <source>
        <dbReference type="SAM" id="MobiDB-lite"/>
    </source>
</evidence>
<dbReference type="STRING" id="1123323.SAMN05216245_11919"/>